<comment type="caution">
    <text evidence="3">The sequence shown here is derived from an EMBL/GenBank/DDBJ whole genome shotgun (WGS) entry which is preliminary data.</text>
</comment>
<dbReference type="Pfam" id="PF01722">
    <property type="entry name" value="BolA"/>
    <property type="match status" value="1"/>
</dbReference>
<evidence type="ECO:0000313" key="3">
    <source>
        <dbReference type="EMBL" id="PTD96698.1"/>
    </source>
</evidence>
<dbReference type="Gene3D" id="3.30.300.90">
    <property type="entry name" value="BolA-like"/>
    <property type="match status" value="1"/>
</dbReference>
<dbReference type="InterPro" id="IPR050961">
    <property type="entry name" value="BolA/IbaG_stress_morph_reg"/>
</dbReference>
<dbReference type="RefSeq" id="WP_107493099.1">
    <property type="nucleotide sequence ID" value="NZ_PZKC01000005.1"/>
</dbReference>
<sequence>MFPAEEIKRLIEAGLACDYVNIQGDDGVHFTGIVVSAAFDGLPRVRQHRAVYATLGRLMGNEIHALQLQTFTPAKWADVRGELGL</sequence>
<reference evidence="3 4" key="1">
    <citation type="submission" date="2018-03" db="EMBL/GenBank/DDBJ databases">
        <authorList>
            <person name="Keele B.F."/>
        </authorList>
    </citation>
    <scope>NUCLEOTIDE SEQUENCE [LARGE SCALE GENOMIC DNA]</scope>
    <source>
        <strain evidence="3 4">D20</strain>
    </source>
</reference>
<dbReference type="PANTHER" id="PTHR46229:SF2">
    <property type="entry name" value="BOLA-LIKE PROTEIN 1"/>
    <property type="match status" value="1"/>
</dbReference>
<dbReference type="PIRSF" id="PIRSF003113">
    <property type="entry name" value="BolA"/>
    <property type="match status" value="1"/>
</dbReference>
<dbReference type="GO" id="GO:0006351">
    <property type="term" value="P:DNA-templated transcription"/>
    <property type="evidence" value="ECO:0007669"/>
    <property type="project" value="TreeGrafter"/>
</dbReference>
<dbReference type="EMBL" id="PZKC01000005">
    <property type="protein sequence ID" value="PTD96698.1"/>
    <property type="molecule type" value="Genomic_DNA"/>
</dbReference>
<dbReference type="OrthoDB" id="9801469at2"/>
<dbReference type="InterPro" id="IPR036065">
    <property type="entry name" value="BolA-like_sf"/>
</dbReference>
<keyword evidence="4" id="KW-1185">Reference proteome</keyword>
<dbReference type="InterPro" id="IPR002634">
    <property type="entry name" value="BolA"/>
</dbReference>
<gene>
    <name evidence="3" type="ORF">C8261_07760</name>
</gene>
<evidence type="ECO:0000256" key="2">
    <source>
        <dbReference type="RuleBase" id="RU003860"/>
    </source>
</evidence>
<accession>A0A2T4IG07</accession>
<dbReference type="Proteomes" id="UP000241193">
    <property type="component" value="Unassembled WGS sequence"/>
</dbReference>
<dbReference type="GO" id="GO:0005829">
    <property type="term" value="C:cytosol"/>
    <property type="evidence" value="ECO:0007669"/>
    <property type="project" value="TreeGrafter"/>
</dbReference>
<evidence type="ECO:0000256" key="1">
    <source>
        <dbReference type="ARBA" id="ARBA00005578"/>
    </source>
</evidence>
<proteinExistence type="inferred from homology"/>
<dbReference type="AlphaFoldDB" id="A0A2T4IG07"/>
<evidence type="ECO:0000313" key="4">
    <source>
        <dbReference type="Proteomes" id="UP000241193"/>
    </source>
</evidence>
<name>A0A2T4IG07_9RHOO</name>
<comment type="similarity">
    <text evidence="1 2">Belongs to the BolA/IbaG family.</text>
</comment>
<protein>
    <submittedName>
        <fullName evidence="3">BolA family transcriptional regulator</fullName>
    </submittedName>
</protein>
<dbReference type="PANTHER" id="PTHR46229">
    <property type="entry name" value="BOLA TRANSCRIPTION REGULATOR"/>
    <property type="match status" value="1"/>
</dbReference>
<reference evidence="3 4" key="2">
    <citation type="submission" date="2018-04" db="EMBL/GenBank/DDBJ databases">
        <title>Thauera lacus sp. nov., isolated from an saline lake in Inner Mongolia, China.</title>
        <authorList>
            <person name="Liang Q.-Y."/>
        </authorList>
    </citation>
    <scope>NUCLEOTIDE SEQUENCE [LARGE SCALE GENOMIC DNA]</scope>
    <source>
        <strain evidence="3 4">D20</strain>
    </source>
</reference>
<organism evidence="3 4">
    <name type="scientific">Pseudothauera lacus</name>
    <dbReference type="NCBI Taxonomy" id="2136175"/>
    <lineage>
        <taxon>Bacteria</taxon>
        <taxon>Pseudomonadati</taxon>
        <taxon>Pseudomonadota</taxon>
        <taxon>Betaproteobacteria</taxon>
        <taxon>Rhodocyclales</taxon>
        <taxon>Zoogloeaceae</taxon>
        <taxon>Pseudothauera</taxon>
    </lineage>
</organism>
<dbReference type="SUPFAM" id="SSF82657">
    <property type="entry name" value="BolA-like"/>
    <property type="match status" value="1"/>
</dbReference>